<sequence length="512" mass="54674">MLSSMRSLALPAGLLLGALQGASAQTSSSCNPTVNTTCPSDPAFGADHTWYFNTSSAPSTDEWTVTASADAITWTDNGANMTVAEKGDSPTLRSEFYIFGGRVEIWLKVAPGQGIISSVMLLSDDLDEIDLEFLGGNGTAAQTNYFGKGTNNYTWESDFEVSGGTLDAFHNYTIDWTNSSLKWYIDGDLVRNLTPEEANNTHSYPQTPMRVYIGPWAGGDSDNAAGTIAWAGGETDYANGPYTMAVQSCRVTDYGMGTAYKYTDQTGDWDSIEMLNTDKNSTAATALTEEPSESISEKFNDLSTGSKAAIFACSGAAALGLLAYAAFYCARQRKRGNMEAKMAAQKMEEERLEMEGYKAAGINPDGFAEAQPVYDAKSGMATREVQVADYSEPNHEKFGAMAMAGAGAMGAAAARPLLRNGASPPGTPNSYNNAHDPYSDSFSPIDNHYGGGVMHHPQSPPMGMPPTAPLPGVPDRSFSNPNAQVHGDGFETQPQRSFSNRTDGNGGDGYWR</sequence>
<dbReference type="PROSITE" id="PS51762">
    <property type="entry name" value="GH16_2"/>
    <property type="match status" value="1"/>
</dbReference>
<evidence type="ECO:0000256" key="6">
    <source>
        <dbReference type="ARBA" id="ARBA00022729"/>
    </source>
</evidence>
<dbReference type="OrthoDB" id="4781at2759"/>
<evidence type="ECO:0000256" key="5">
    <source>
        <dbReference type="ARBA" id="ARBA00022679"/>
    </source>
</evidence>
<organism evidence="17 18">
    <name type="scientific">Coniella lustricola</name>
    <dbReference type="NCBI Taxonomy" id="2025994"/>
    <lineage>
        <taxon>Eukaryota</taxon>
        <taxon>Fungi</taxon>
        <taxon>Dikarya</taxon>
        <taxon>Ascomycota</taxon>
        <taxon>Pezizomycotina</taxon>
        <taxon>Sordariomycetes</taxon>
        <taxon>Sordariomycetidae</taxon>
        <taxon>Diaporthales</taxon>
        <taxon>Schizoparmaceae</taxon>
        <taxon>Coniella</taxon>
    </lineage>
</organism>
<name>A0A2T2ZYL3_9PEZI</name>
<feature type="signal peptide" evidence="15">
    <location>
        <begin position="1"/>
        <end position="24"/>
    </location>
</feature>
<evidence type="ECO:0000256" key="11">
    <source>
        <dbReference type="ARBA" id="ARBA00023316"/>
    </source>
</evidence>
<evidence type="ECO:0000256" key="10">
    <source>
        <dbReference type="ARBA" id="ARBA00023295"/>
    </source>
</evidence>
<dbReference type="GO" id="GO:0016020">
    <property type="term" value="C:membrane"/>
    <property type="evidence" value="ECO:0007669"/>
    <property type="project" value="UniProtKB-SubCell"/>
</dbReference>
<feature type="region of interest" description="Disordered" evidence="13">
    <location>
        <begin position="418"/>
        <end position="512"/>
    </location>
</feature>
<keyword evidence="17" id="KW-0430">Lectin</keyword>
<comment type="catalytic activity">
    <reaction evidence="1">
        <text>Random endo-hydrolysis of N-acetyl-beta-D-glucosaminide (1-&gt;4)-beta-linkages in chitin and chitodextrins.</text>
        <dbReference type="EC" id="3.2.1.14"/>
    </reaction>
</comment>
<keyword evidence="9" id="KW-0325">Glycoprotein</keyword>
<dbReference type="EC" id="3.2.1.14" evidence="3"/>
<dbReference type="Gene3D" id="2.60.120.200">
    <property type="match status" value="1"/>
</dbReference>
<evidence type="ECO:0000256" key="13">
    <source>
        <dbReference type="SAM" id="MobiDB-lite"/>
    </source>
</evidence>
<evidence type="ECO:0000256" key="9">
    <source>
        <dbReference type="ARBA" id="ARBA00023180"/>
    </source>
</evidence>
<evidence type="ECO:0000256" key="7">
    <source>
        <dbReference type="ARBA" id="ARBA00022801"/>
    </source>
</evidence>
<feature type="chain" id="PRO_5015761232" description="chitinase" evidence="15">
    <location>
        <begin position="25"/>
        <end position="512"/>
    </location>
</feature>
<dbReference type="PANTHER" id="PTHR10963:SF27">
    <property type="entry name" value="GLYCOSIDASE-RELATED"/>
    <property type="match status" value="1"/>
</dbReference>
<evidence type="ECO:0000313" key="18">
    <source>
        <dbReference type="Proteomes" id="UP000241462"/>
    </source>
</evidence>
<dbReference type="SUPFAM" id="SSF49899">
    <property type="entry name" value="Concanavalin A-like lectins/glucanases"/>
    <property type="match status" value="1"/>
</dbReference>
<keyword evidence="14" id="KW-0812">Transmembrane</keyword>
<dbReference type="Proteomes" id="UP000241462">
    <property type="component" value="Unassembled WGS sequence"/>
</dbReference>
<feature type="compositionally biased region" description="Pro residues" evidence="13">
    <location>
        <begin position="458"/>
        <end position="472"/>
    </location>
</feature>
<evidence type="ECO:0000259" key="16">
    <source>
        <dbReference type="PROSITE" id="PS51762"/>
    </source>
</evidence>
<dbReference type="InterPro" id="IPR050546">
    <property type="entry name" value="Glycosyl_Hydrlase_16"/>
</dbReference>
<keyword evidence="10" id="KW-0326">Glycosidase</keyword>
<dbReference type="STRING" id="2025994.A0A2T2ZYL3"/>
<dbReference type="GO" id="GO:0009277">
    <property type="term" value="C:fungal-type cell wall"/>
    <property type="evidence" value="ECO:0007669"/>
    <property type="project" value="TreeGrafter"/>
</dbReference>
<dbReference type="InParanoid" id="A0A2T2ZYL3"/>
<comment type="subcellular location">
    <subcellularLocation>
        <location evidence="2">Membrane</location>
    </subcellularLocation>
</comment>
<proteinExistence type="inferred from homology"/>
<evidence type="ECO:0000256" key="8">
    <source>
        <dbReference type="ARBA" id="ARBA00023136"/>
    </source>
</evidence>
<keyword evidence="7" id="KW-0378">Hydrolase</keyword>
<protein>
    <recommendedName>
        <fullName evidence="3">chitinase</fullName>
        <ecNumber evidence="3">3.2.1.14</ecNumber>
    </recommendedName>
</protein>
<keyword evidence="6 15" id="KW-0732">Signal</keyword>
<dbReference type="InterPro" id="IPR013320">
    <property type="entry name" value="ConA-like_dom_sf"/>
</dbReference>
<feature type="compositionally biased region" description="Polar residues" evidence="13">
    <location>
        <begin position="492"/>
        <end position="503"/>
    </location>
</feature>
<dbReference type="EMBL" id="KZ678559">
    <property type="protein sequence ID" value="PSR79699.1"/>
    <property type="molecule type" value="Genomic_DNA"/>
</dbReference>
<keyword evidence="8 14" id="KW-0472">Membrane</keyword>
<evidence type="ECO:0000313" key="17">
    <source>
        <dbReference type="EMBL" id="PSR79699.1"/>
    </source>
</evidence>
<dbReference type="GO" id="GO:0005975">
    <property type="term" value="P:carbohydrate metabolic process"/>
    <property type="evidence" value="ECO:0007669"/>
    <property type="project" value="InterPro"/>
</dbReference>
<keyword evidence="14" id="KW-1133">Transmembrane helix</keyword>
<evidence type="ECO:0000256" key="14">
    <source>
        <dbReference type="SAM" id="Phobius"/>
    </source>
</evidence>
<dbReference type="CDD" id="cd02183">
    <property type="entry name" value="GH16_fungal_CRH1_transglycosylase"/>
    <property type="match status" value="1"/>
</dbReference>
<gene>
    <name evidence="17" type="ORF">BD289DRAFT_455741</name>
</gene>
<evidence type="ECO:0000256" key="3">
    <source>
        <dbReference type="ARBA" id="ARBA00012729"/>
    </source>
</evidence>
<keyword evidence="11" id="KW-0961">Cell wall biogenesis/degradation</keyword>
<dbReference type="Pfam" id="PF00722">
    <property type="entry name" value="Glyco_hydro_16"/>
    <property type="match status" value="1"/>
</dbReference>
<keyword evidence="5" id="KW-0808">Transferase</keyword>
<accession>A0A2T2ZYL3</accession>
<evidence type="ECO:0000256" key="1">
    <source>
        <dbReference type="ARBA" id="ARBA00000822"/>
    </source>
</evidence>
<dbReference type="GO" id="GO:0031505">
    <property type="term" value="P:fungal-type cell wall organization"/>
    <property type="evidence" value="ECO:0007669"/>
    <property type="project" value="TreeGrafter"/>
</dbReference>
<evidence type="ECO:0000256" key="15">
    <source>
        <dbReference type="SAM" id="SignalP"/>
    </source>
</evidence>
<feature type="domain" description="GH16" evidence="16">
    <location>
        <begin position="31"/>
        <end position="246"/>
    </location>
</feature>
<feature type="transmembrane region" description="Helical" evidence="14">
    <location>
        <begin position="308"/>
        <end position="330"/>
    </location>
</feature>
<dbReference type="GO" id="GO:0016757">
    <property type="term" value="F:glycosyltransferase activity"/>
    <property type="evidence" value="ECO:0007669"/>
    <property type="project" value="UniProtKB-KW"/>
</dbReference>
<dbReference type="InterPro" id="IPR000757">
    <property type="entry name" value="Beta-glucanase-like"/>
</dbReference>
<dbReference type="GO" id="GO:0030246">
    <property type="term" value="F:carbohydrate binding"/>
    <property type="evidence" value="ECO:0007669"/>
    <property type="project" value="UniProtKB-KW"/>
</dbReference>
<dbReference type="AlphaFoldDB" id="A0A2T2ZYL3"/>
<reference evidence="17 18" key="1">
    <citation type="journal article" date="2018" name="Mycol. Prog.">
        <title>Coniella lustricola, a new species from submerged detritus.</title>
        <authorList>
            <person name="Raudabaugh D.B."/>
            <person name="Iturriaga T."/>
            <person name="Carver A."/>
            <person name="Mondo S."/>
            <person name="Pangilinan J."/>
            <person name="Lipzen A."/>
            <person name="He G."/>
            <person name="Amirebrahimi M."/>
            <person name="Grigoriev I.V."/>
            <person name="Miller A.N."/>
        </authorList>
    </citation>
    <scope>NUCLEOTIDE SEQUENCE [LARGE SCALE GENOMIC DNA]</scope>
    <source>
        <strain evidence="17 18">B22-T-1</strain>
    </source>
</reference>
<comment type="similarity">
    <text evidence="12">Belongs to the glycosyl hydrolase 16 family. CRH1 subfamily.</text>
</comment>
<dbReference type="PANTHER" id="PTHR10963">
    <property type="entry name" value="GLYCOSYL HYDROLASE-RELATED"/>
    <property type="match status" value="1"/>
</dbReference>
<keyword evidence="18" id="KW-1185">Reference proteome</keyword>
<evidence type="ECO:0000256" key="12">
    <source>
        <dbReference type="ARBA" id="ARBA00038074"/>
    </source>
</evidence>
<keyword evidence="4" id="KW-0328">Glycosyltransferase</keyword>
<dbReference type="PROSITE" id="PS51257">
    <property type="entry name" value="PROKAR_LIPOPROTEIN"/>
    <property type="match status" value="1"/>
</dbReference>
<evidence type="ECO:0000256" key="2">
    <source>
        <dbReference type="ARBA" id="ARBA00004370"/>
    </source>
</evidence>
<evidence type="ECO:0000256" key="4">
    <source>
        <dbReference type="ARBA" id="ARBA00022676"/>
    </source>
</evidence>
<dbReference type="GO" id="GO:0008843">
    <property type="term" value="F:endochitinase activity"/>
    <property type="evidence" value="ECO:0007669"/>
    <property type="project" value="UniProtKB-EC"/>
</dbReference>